<evidence type="ECO:0000313" key="3">
    <source>
        <dbReference type="Proteomes" id="UP001162483"/>
    </source>
</evidence>
<dbReference type="Proteomes" id="UP001162483">
    <property type="component" value="Unassembled WGS sequence"/>
</dbReference>
<gene>
    <name evidence="2" type="ORF">SPARVUS_LOCUS5624715</name>
</gene>
<protein>
    <submittedName>
        <fullName evidence="2">Uncharacterized protein</fullName>
    </submittedName>
</protein>
<proteinExistence type="predicted"/>
<dbReference type="EMBL" id="CATNWA010011910">
    <property type="protein sequence ID" value="CAI9562521.1"/>
    <property type="molecule type" value="Genomic_DNA"/>
</dbReference>
<feature type="compositionally biased region" description="Polar residues" evidence="1">
    <location>
        <begin position="1"/>
        <end position="14"/>
    </location>
</feature>
<sequence>APFQNQNNISSNTHQTEHVQSDSTRYVLSGDKRGTLEEGEIREVRNKQRFYTMQRINPLGSTVSITSMFYCQGRTDNSWGPRAIGDHGAPVSLPKLKKASQKESYICGGKNDIYLIYVQHCMTAQLSVKVTQRRIAKKKGAPWQ</sequence>
<comment type="caution">
    <text evidence="2">The sequence shown here is derived from an EMBL/GenBank/DDBJ whole genome shotgun (WGS) entry which is preliminary data.</text>
</comment>
<keyword evidence="3" id="KW-1185">Reference proteome</keyword>
<feature type="region of interest" description="Disordered" evidence="1">
    <location>
        <begin position="1"/>
        <end position="24"/>
    </location>
</feature>
<name>A0ABN9CSQ5_9NEOB</name>
<accession>A0ABN9CSQ5</accession>
<reference evidence="2" key="1">
    <citation type="submission" date="2023-05" db="EMBL/GenBank/DDBJ databases">
        <authorList>
            <person name="Stuckert A."/>
        </authorList>
    </citation>
    <scope>NUCLEOTIDE SEQUENCE</scope>
</reference>
<evidence type="ECO:0000256" key="1">
    <source>
        <dbReference type="SAM" id="MobiDB-lite"/>
    </source>
</evidence>
<evidence type="ECO:0000313" key="2">
    <source>
        <dbReference type="EMBL" id="CAI9562521.1"/>
    </source>
</evidence>
<feature type="non-terminal residue" evidence="2">
    <location>
        <position position="1"/>
    </location>
</feature>
<organism evidence="2 3">
    <name type="scientific">Staurois parvus</name>
    <dbReference type="NCBI Taxonomy" id="386267"/>
    <lineage>
        <taxon>Eukaryota</taxon>
        <taxon>Metazoa</taxon>
        <taxon>Chordata</taxon>
        <taxon>Craniata</taxon>
        <taxon>Vertebrata</taxon>
        <taxon>Euteleostomi</taxon>
        <taxon>Amphibia</taxon>
        <taxon>Batrachia</taxon>
        <taxon>Anura</taxon>
        <taxon>Neobatrachia</taxon>
        <taxon>Ranoidea</taxon>
        <taxon>Ranidae</taxon>
        <taxon>Staurois</taxon>
    </lineage>
</organism>